<dbReference type="Gene3D" id="1.20.120.50">
    <property type="entry name" value="Hemerythrin-like"/>
    <property type="match status" value="1"/>
</dbReference>
<gene>
    <name evidence="9" type="ORF">ENJ61_08300</name>
</gene>
<evidence type="ECO:0000259" key="8">
    <source>
        <dbReference type="PROSITE" id="PS50111"/>
    </source>
</evidence>
<dbReference type="InterPro" id="IPR035938">
    <property type="entry name" value="Hemerythrin-like_sf"/>
</dbReference>
<keyword evidence="3" id="KW-0479">Metal-binding</keyword>
<dbReference type="Gene3D" id="1.10.287.950">
    <property type="entry name" value="Methyl-accepting chemotaxis protein"/>
    <property type="match status" value="1"/>
</dbReference>
<dbReference type="NCBIfam" id="TIGR02481">
    <property type="entry name" value="hemeryth_dom"/>
    <property type="match status" value="1"/>
</dbReference>
<comment type="similarity">
    <text evidence="5">Belongs to the methyl-accepting chemotaxis (MCP) protein family.</text>
</comment>
<evidence type="ECO:0000256" key="3">
    <source>
        <dbReference type="ARBA" id="ARBA00022723"/>
    </source>
</evidence>
<dbReference type="InterPro" id="IPR004089">
    <property type="entry name" value="MCPsignal_dom"/>
</dbReference>
<dbReference type="GO" id="GO:0007165">
    <property type="term" value="P:signal transduction"/>
    <property type="evidence" value="ECO:0007669"/>
    <property type="project" value="UniProtKB-KW"/>
</dbReference>
<feature type="region of interest" description="Disordered" evidence="7">
    <location>
        <begin position="1"/>
        <end position="20"/>
    </location>
</feature>
<dbReference type="SUPFAM" id="SSF58104">
    <property type="entry name" value="Methyl-accepting chemotaxis protein (MCP) signaling domain"/>
    <property type="match status" value="1"/>
</dbReference>
<dbReference type="SMART" id="SM00283">
    <property type="entry name" value="MA"/>
    <property type="match status" value="1"/>
</dbReference>
<proteinExistence type="inferred from homology"/>
<evidence type="ECO:0000313" key="9">
    <source>
        <dbReference type="EMBL" id="HHJ64890.1"/>
    </source>
</evidence>
<comment type="similarity">
    <text evidence="1">Belongs to the hemerythrin family.</text>
</comment>
<evidence type="ECO:0000256" key="4">
    <source>
        <dbReference type="ARBA" id="ARBA00023004"/>
    </source>
</evidence>
<sequence length="425" mass="48544">MFTKGEDTERQEERMEGAELENLKREVERLREELRTKDEECERLRRSHEELKRALAKPWFQLAGISYVLPRIAEKINRQNSATQEANETLGDLMTKARNLKEHALKVETINGEMKKTIGSSGRELENLETAVRDVKSAGKEIAEFLERIIEVAEQTNLLALNASIEAARAGEVGRGFAVVAEEVRKLAENTGQIAKKIGGVVSSISEVIDRSVRAARKVSEKYKEIYEKYGEVDSSMGELMETISDQISSYEELMHRIGEISETSRENTRVLLELSRKADLFENLRIGIRPIDEEHQTLFELLGRIWELVDRGDLEGAKRIFSETLANYASVHLQHEEEIMKRYHFPGYEEHLIAHQNILQKLPSAIATVRAGGVQELEEGVAFVIDWLINHINGADRKYADYFRERGLVGKIEAEEEARRIKVE</sequence>
<dbReference type="PANTHER" id="PTHR43531">
    <property type="entry name" value="PROTEIN ICFG"/>
    <property type="match status" value="1"/>
</dbReference>
<dbReference type="InterPro" id="IPR012312">
    <property type="entry name" value="Hemerythrin-like"/>
</dbReference>
<dbReference type="GO" id="GO:0046872">
    <property type="term" value="F:metal ion binding"/>
    <property type="evidence" value="ECO:0007669"/>
    <property type="project" value="UniProtKB-KW"/>
</dbReference>
<organism evidence="9">
    <name type="scientific">Aquifex aeolicus</name>
    <dbReference type="NCBI Taxonomy" id="63363"/>
    <lineage>
        <taxon>Bacteria</taxon>
        <taxon>Pseudomonadati</taxon>
        <taxon>Aquificota</taxon>
        <taxon>Aquificia</taxon>
        <taxon>Aquificales</taxon>
        <taxon>Aquificaceae</taxon>
        <taxon>Aquifex</taxon>
    </lineage>
</organism>
<dbReference type="GO" id="GO:0004888">
    <property type="term" value="F:transmembrane signaling receptor activity"/>
    <property type="evidence" value="ECO:0007669"/>
    <property type="project" value="TreeGrafter"/>
</dbReference>
<evidence type="ECO:0000256" key="7">
    <source>
        <dbReference type="SAM" id="MobiDB-lite"/>
    </source>
</evidence>
<comment type="caution">
    <text evidence="9">The sequence shown here is derived from an EMBL/GenBank/DDBJ whole genome shotgun (WGS) entry which is preliminary data.</text>
</comment>
<dbReference type="Pfam" id="PF01814">
    <property type="entry name" value="Hemerythrin"/>
    <property type="match status" value="1"/>
</dbReference>
<dbReference type="InterPro" id="IPR012827">
    <property type="entry name" value="Hemerythrin_metal-bd"/>
</dbReference>
<keyword evidence="4" id="KW-0408">Iron</keyword>
<dbReference type="InterPro" id="IPR051310">
    <property type="entry name" value="MCP_chemotaxis"/>
</dbReference>
<dbReference type="Pfam" id="PF00015">
    <property type="entry name" value="MCPsignal"/>
    <property type="match status" value="1"/>
</dbReference>
<accession>A0A7C5LBH2</accession>
<name>A0A7C5LBH2_AQUAO</name>
<dbReference type="EMBL" id="DRNB01000306">
    <property type="protein sequence ID" value="HHJ64890.1"/>
    <property type="molecule type" value="Genomic_DNA"/>
</dbReference>
<dbReference type="Proteomes" id="UP000885792">
    <property type="component" value="Unassembled WGS sequence"/>
</dbReference>
<protein>
    <recommendedName>
        <fullName evidence="8">Methyl-accepting transducer domain-containing protein</fullName>
    </recommendedName>
</protein>
<reference evidence="9" key="1">
    <citation type="journal article" date="2020" name="mSystems">
        <title>Genome- and Community-Level Interaction Insights into Carbon Utilization and Element Cycling Functions of Hydrothermarchaeota in Hydrothermal Sediment.</title>
        <authorList>
            <person name="Zhou Z."/>
            <person name="Liu Y."/>
            <person name="Xu W."/>
            <person name="Pan J."/>
            <person name="Luo Z.H."/>
            <person name="Li M."/>
        </authorList>
    </citation>
    <scope>NUCLEOTIDE SEQUENCE [LARGE SCALE GENOMIC DNA]</scope>
    <source>
        <strain evidence="9">HyVt-501</strain>
    </source>
</reference>
<dbReference type="GO" id="GO:0005886">
    <property type="term" value="C:plasma membrane"/>
    <property type="evidence" value="ECO:0007669"/>
    <property type="project" value="TreeGrafter"/>
</dbReference>
<dbReference type="GO" id="GO:0006935">
    <property type="term" value="P:chemotaxis"/>
    <property type="evidence" value="ECO:0007669"/>
    <property type="project" value="UniProtKB-KW"/>
</dbReference>
<keyword evidence="6" id="KW-0807">Transducer</keyword>
<evidence type="ECO:0000256" key="1">
    <source>
        <dbReference type="ARBA" id="ARBA00010587"/>
    </source>
</evidence>
<dbReference type="PANTHER" id="PTHR43531:SF11">
    <property type="entry name" value="METHYL-ACCEPTING CHEMOTAXIS PROTEIN 3"/>
    <property type="match status" value="1"/>
</dbReference>
<dbReference type="AlphaFoldDB" id="A0A7C5LBH2"/>
<evidence type="ECO:0000256" key="5">
    <source>
        <dbReference type="ARBA" id="ARBA00029447"/>
    </source>
</evidence>
<evidence type="ECO:0000256" key="6">
    <source>
        <dbReference type="PROSITE-ProRule" id="PRU00284"/>
    </source>
</evidence>
<dbReference type="SUPFAM" id="SSF47188">
    <property type="entry name" value="Hemerythrin-like"/>
    <property type="match status" value="1"/>
</dbReference>
<feature type="domain" description="Methyl-accepting transducer" evidence="8">
    <location>
        <begin position="65"/>
        <end position="283"/>
    </location>
</feature>
<evidence type="ECO:0000256" key="2">
    <source>
        <dbReference type="ARBA" id="ARBA00022500"/>
    </source>
</evidence>
<dbReference type="PROSITE" id="PS50111">
    <property type="entry name" value="CHEMOTAXIS_TRANSDUC_2"/>
    <property type="match status" value="1"/>
</dbReference>
<keyword evidence="2" id="KW-0145">Chemotaxis</keyword>
<dbReference type="CDD" id="cd12107">
    <property type="entry name" value="Hemerythrin"/>
    <property type="match status" value="1"/>
</dbReference>